<dbReference type="InterPro" id="IPR023210">
    <property type="entry name" value="NADP_OxRdtase_dom"/>
</dbReference>
<dbReference type="PANTHER" id="PTHR11732">
    <property type="entry name" value="ALDO/KETO REDUCTASE"/>
    <property type="match status" value="1"/>
</dbReference>
<keyword evidence="2" id="KW-0521">NADP</keyword>
<keyword evidence="3" id="KW-0560">Oxidoreductase</keyword>
<evidence type="ECO:0000256" key="1">
    <source>
        <dbReference type="ARBA" id="ARBA00007905"/>
    </source>
</evidence>
<dbReference type="RefSeq" id="XP_028147451.1">
    <property type="nucleotide sequence ID" value="XM_028291650.1"/>
</dbReference>
<dbReference type="AlphaFoldDB" id="A0A6P7GDD1"/>
<dbReference type="GO" id="GO:0016491">
    <property type="term" value="F:oxidoreductase activity"/>
    <property type="evidence" value="ECO:0007669"/>
    <property type="project" value="UniProtKB-KW"/>
</dbReference>
<dbReference type="PROSITE" id="PS00798">
    <property type="entry name" value="ALDOKETO_REDUCTASE_1"/>
    <property type="match status" value="1"/>
</dbReference>
<evidence type="ECO:0000259" key="4">
    <source>
        <dbReference type="Pfam" id="PF00248"/>
    </source>
</evidence>
<dbReference type="InterPro" id="IPR020471">
    <property type="entry name" value="AKR"/>
</dbReference>
<proteinExistence type="inferred from homology"/>
<dbReference type="FunFam" id="3.20.20.100:FF:000006">
    <property type="entry name" value="Aldo-keto reductase family 1 member A1"/>
    <property type="match status" value="1"/>
</dbReference>
<evidence type="ECO:0000256" key="2">
    <source>
        <dbReference type="ARBA" id="ARBA00022857"/>
    </source>
</evidence>
<dbReference type="Pfam" id="PF00248">
    <property type="entry name" value="Aldo_ket_red"/>
    <property type="match status" value="1"/>
</dbReference>
<dbReference type="PROSITE" id="PS00063">
    <property type="entry name" value="ALDOKETO_REDUCTASE_3"/>
    <property type="match status" value="1"/>
</dbReference>
<protein>
    <submittedName>
        <fullName evidence="5">1,5-anhydro-D-fructose reductase-like</fullName>
    </submittedName>
</protein>
<dbReference type="PRINTS" id="PR00069">
    <property type="entry name" value="ALDKETRDTASE"/>
</dbReference>
<dbReference type="CDD" id="cd19071">
    <property type="entry name" value="AKR_AKR1-5-like"/>
    <property type="match status" value="1"/>
</dbReference>
<organism evidence="5">
    <name type="scientific">Diabrotica virgifera virgifera</name>
    <name type="common">western corn rootworm</name>
    <dbReference type="NCBI Taxonomy" id="50390"/>
    <lineage>
        <taxon>Eukaryota</taxon>
        <taxon>Metazoa</taxon>
        <taxon>Ecdysozoa</taxon>
        <taxon>Arthropoda</taxon>
        <taxon>Hexapoda</taxon>
        <taxon>Insecta</taxon>
        <taxon>Pterygota</taxon>
        <taxon>Neoptera</taxon>
        <taxon>Endopterygota</taxon>
        <taxon>Coleoptera</taxon>
        <taxon>Polyphaga</taxon>
        <taxon>Cucujiformia</taxon>
        <taxon>Chrysomeloidea</taxon>
        <taxon>Chrysomelidae</taxon>
        <taxon>Galerucinae</taxon>
        <taxon>Diabroticina</taxon>
        <taxon>Diabroticites</taxon>
        <taxon>Diabrotica</taxon>
    </lineage>
</organism>
<comment type="similarity">
    <text evidence="1">Belongs to the aldo/keto reductase family.</text>
</comment>
<sequence>MDTLSSNFEKYDFDNKYQPTDAGPYQVFLEHTDKNLGRLFPIRIGFYLQQVIEFRNDVIDIHSVGLKRVKVTDEKQLTDTLNKALEIGYRHIDTASAYNNEQLIGNVLKEWISSGKLKREDIFITTKLNSVDMYSNQVENAIKTSLQKLQLDYLDLYLIHNPIAMKHINGKPVPQPTDLISVWKKMEEQVDAGRAKTIGVSNFNITQIERIQKIARIQPVNLQVEIHAYFQQPELREFARKNNITVVAYSPFGSPGAKKFFESENLNVNLSLPDILHDDVVTQIAKKHNKSNAQVLLRYLLQLNIVVIPKSSNPNRLKQNFDIFDFTLDEDDMNALKKLDRGPKGKIIKLVEIFPGVDKHPEYPFHDSL</sequence>
<evidence type="ECO:0000313" key="5">
    <source>
        <dbReference type="RefSeq" id="XP_028147451.1"/>
    </source>
</evidence>
<dbReference type="Gene3D" id="3.20.20.100">
    <property type="entry name" value="NADP-dependent oxidoreductase domain"/>
    <property type="match status" value="1"/>
</dbReference>
<accession>A0A6P7GDD1</accession>
<dbReference type="PROSITE" id="PS00062">
    <property type="entry name" value="ALDOKETO_REDUCTASE_2"/>
    <property type="match status" value="1"/>
</dbReference>
<gene>
    <name evidence="5" type="primary">LOC114340871</name>
</gene>
<evidence type="ECO:0000256" key="3">
    <source>
        <dbReference type="ARBA" id="ARBA00023002"/>
    </source>
</evidence>
<name>A0A6P7GDD1_DIAVI</name>
<dbReference type="InterPro" id="IPR018170">
    <property type="entry name" value="Aldo/ket_reductase_CS"/>
</dbReference>
<dbReference type="SUPFAM" id="SSF51430">
    <property type="entry name" value="NAD(P)-linked oxidoreductase"/>
    <property type="match status" value="1"/>
</dbReference>
<dbReference type="InParanoid" id="A0A6P7GDD1"/>
<reference evidence="5" key="1">
    <citation type="submission" date="2025-08" db="UniProtKB">
        <authorList>
            <consortium name="RefSeq"/>
        </authorList>
    </citation>
    <scope>IDENTIFICATION</scope>
    <source>
        <tissue evidence="5">Whole insect</tissue>
    </source>
</reference>
<feature type="domain" description="NADP-dependent oxidoreductase" evidence="4">
    <location>
        <begin position="71"/>
        <end position="340"/>
    </location>
</feature>
<dbReference type="InterPro" id="IPR036812">
    <property type="entry name" value="NAD(P)_OxRdtase_dom_sf"/>
</dbReference>